<evidence type="ECO:0000313" key="1">
    <source>
        <dbReference type="EMBL" id="KEK21014.1"/>
    </source>
</evidence>
<organism evidence="1 2">
    <name type="scientific">Bacillus manliponensis</name>
    <dbReference type="NCBI Taxonomy" id="574376"/>
    <lineage>
        <taxon>Bacteria</taxon>
        <taxon>Bacillati</taxon>
        <taxon>Bacillota</taxon>
        <taxon>Bacilli</taxon>
        <taxon>Bacillales</taxon>
        <taxon>Bacillaceae</taxon>
        <taxon>Bacillus</taxon>
        <taxon>Bacillus cereus group</taxon>
    </lineage>
</organism>
<dbReference type="STRING" id="574376.BAMA_09480"/>
<dbReference type="EMBL" id="JOTN01000002">
    <property type="protein sequence ID" value="KEK21014.1"/>
    <property type="molecule type" value="Genomic_DNA"/>
</dbReference>
<dbReference type="AlphaFoldDB" id="A0A073K149"/>
<dbReference type="Pfam" id="PF13065">
    <property type="entry name" value="DUF3928"/>
    <property type="match status" value="1"/>
</dbReference>
<accession>A0A073K149</accession>
<comment type="caution">
    <text evidence="1">The sequence shown here is derived from an EMBL/GenBank/DDBJ whole genome shotgun (WGS) entry which is preliminary data.</text>
</comment>
<proteinExistence type="predicted"/>
<sequence length="96" mass="11547">MYTFKIVSEREAVYQFASYVNMVQGVKEVYVEAGDTLYEKQFMKFYVYISMKEDYETAKAMKEIARLVELGRFTYVHYRDEEIEKAFEAVKLENYI</sequence>
<dbReference type="Proteomes" id="UP000027822">
    <property type="component" value="Unassembled WGS sequence"/>
</dbReference>
<protein>
    <recommendedName>
        <fullName evidence="3">DUF3928 domain-containing protein</fullName>
    </recommendedName>
</protein>
<dbReference type="InterPro" id="IPR025170">
    <property type="entry name" value="DUF3928"/>
</dbReference>
<keyword evidence="2" id="KW-1185">Reference proteome</keyword>
<name>A0A073K149_9BACI</name>
<evidence type="ECO:0008006" key="3">
    <source>
        <dbReference type="Google" id="ProtNLM"/>
    </source>
</evidence>
<gene>
    <name evidence="1" type="ORF">BAMA_09480</name>
</gene>
<dbReference type="OrthoDB" id="2933036at2"/>
<evidence type="ECO:0000313" key="2">
    <source>
        <dbReference type="Proteomes" id="UP000027822"/>
    </source>
</evidence>
<reference evidence="1 2" key="1">
    <citation type="submission" date="2014-06" db="EMBL/GenBank/DDBJ databases">
        <title>Draft genome sequence of Bacillus manliponensis JCM 15802 (MCCC 1A00708).</title>
        <authorList>
            <person name="Lai Q."/>
            <person name="Liu Y."/>
            <person name="Shao Z."/>
        </authorList>
    </citation>
    <scope>NUCLEOTIDE SEQUENCE [LARGE SCALE GENOMIC DNA]</scope>
    <source>
        <strain evidence="1 2">JCM 15802</strain>
    </source>
</reference>
<dbReference type="RefSeq" id="WP_034635892.1">
    <property type="nucleotide sequence ID" value="NZ_CBCSJC010000001.1"/>
</dbReference>